<dbReference type="InterPro" id="IPR051898">
    <property type="entry name" value="Ribosome_Assembly_3"/>
</dbReference>
<reference evidence="10" key="1">
    <citation type="submission" date="2014-09" db="EMBL/GenBank/DDBJ databases">
        <title>Genome sequence of the luminous mushroom Mycena chlorophos for searching fungal bioluminescence genes.</title>
        <authorList>
            <person name="Tanaka Y."/>
            <person name="Kasuga D."/>
            <person name="Oba Y."/>
            <person name="Hase S."/>
            <person name="Sato K."/>
            <person name="Oba Y."/>
            <person name="Sakakibara Y."/>
        </authorList>
    </citation>
    <scope>NUCLEOTIDE SEQUENCE</scope>
</reference>
<evidence type="ECO:0000259" key="9">
    <source>
        <dbReference type="Pfam" id="PF14615"/>
    </source>
</evidence>
<comment type="function">
    <text evidence="1">Required for efficient biogenesis of the 60S ribosomal subunit.</text>
</comment>
<keyword evidence="6" id="KW-0539">Nucleus</keyword>
<evidence type="ECO:0000256" key="6">
    <source>
        <dbReference type="ARBA" id="ARBA00023242"/>
    </source>
</evidence>
<dbReference type="InterPro" id="IPR028217">
    <property type="entry name" value="Rsa3_C"/>
</dbReference>
<feature type="compositionally biased region" description="Pro residues" evidence="8">
    <location>
        <begin position="99"/>
        <end position="117"/>
    </location>
</feature>
<organism evidence="10 11">
    <name type="scientific">Mycena chlorophos</name>
    <name type="common">Agaric fungus</name>
    <name type="synonym">Agaricus chlorophos</name>
    <dbReference type="NCBI Taxonomy" id="658473"/>
    <lineage>
        <taxon>Eukaryota</taxon>
        <taxon>Fungi</taxon>
        <taxon>Dikarya</taxon>
        <taxon>Basidiomycota</taxon>
        <taxon>Agaricomycotina</taxon>
        <taxon>Agaricomycetes</taxon>
        <taxon>Agaricomycetidae</taxon>
        <taxon>Agaricales</taxon>
        <taxon>Marasmiineae</taxon>
        <taxon>Mycenaceae</taxon>
        <taxon>Mycena</taxon>
    </lineage>
</organism>
<feature type="domain" description="Ribosome-assembly protein 3 C-terminal" evidence="9">
    <location>
        <begin position="131"/>
        <end position="177"/>
    </location>
</feature>
<evidence type="ECO:0000256" key="2">
    <source>
        <dbReference type="ARBA" id="ARBA00004604"/>
    </source>
</evidence>
<dbReference type="Proteomes" id="UP000815677">
    <property type="component" value="Unassembled WGS sequence"/>
</dbReference>
<feature type="region of interest" description="Disordered" evidence="8">
    <location>
        <begin position="1"/>
        <end position="120"/>
    </location>
</feature>
<evidence type="ECO:0000256" key="7">
    <source>
        <dbReference type="ARBA" id="ARBA00023274"/>
    </source>
</evidence>
<evidence type="ECO:0000313" key="10">
    <source>
        <dbReference type="EMBL" id="GAT47476.1"/>
    </source>
</evidence>
<dbReference type="Pfam" id="PF14615">
    <property type="entry name" value="Rsa3"/>
    <property type="match status" value="1"/>
</dbReference>
<keyword evidence="5" id="KW-0690">Ribosome biogenesis</keyword>
<gene>
    <name evidence="10" type="ORF">MCHLO_04936</name>
</gene>
<name>A0ABQ0L8Q4_MYCCL</name>
<evidence type="ECO:0000256" key="1">
    <source>
        <dbReference type="ARBA" id="ARBA00003035"/>
    </source>
</evidence>
<dbReference type="EMBL" id="DF843571">
    <property type="protein sequence ID" value="GAT47476.1"/>
    <property type="molecule type" value="Genomic_DNA"/>
</dbReference>
<evidence type="ECO:0000256" key="5">
    <source>
        <dbReference type="ARBA" id="ARBA00022517"/>
    </source>
</evidence>
<feature type="compositionally biased region" description="Low complexity" evidence="8">
    <location>
        <begin position="62"/>
        <end position="73"/>
    </location>
</feature>
<feature type="compositionally biased region" description="Basic residues" evidence="8">
    <location>
        <begin position="7"/>
        <end position="18"/>
    </location>
</feature>
<proteinExistence type="inferred from homology"/>
<evidence type="ECO:0000256" key="4">
    <source>
        <dbReference type="ARBA" id="ARBA00015339"/>
    </source>
</evidence>
<feature type="compositionally biased region" description="Low complexity" evidence="8">
    <location>
        <begin position="20"/>
        <end position="55"/>
    </location>
</feature>
<keyword evidence="11" id="KW-1185">Reference proteome</keyword>
<evidence type="ECO:0000256" key="3">
    <source>
        <dbReference type="ARBA" id="ARBA00006256"/>
    </source>
</evidence>
<accession>A0ABQ0L8Q4</accession>
<sequence length="229" mass="24339">MAPSAPPRKRTRKRKRRALSISSSSSSSSSEIDAPVAPKAPPIAIKTAQPSSSTNDSDEESSSSSDSSSSDSDAGPSTTKSMPAKGAPAMTRLPRRDSPSPPPQSPTFPSFLPPPNAPNVVDAEKEMKERFRKFWMASVADGFKDDLEQIRVKEPNLGQSRLALLIDSLASGADVFSSTAQADGVNEMQPLLYLLPPHDDVRSKCGHAAAATGLEPDRQAEITDNRLVG</sequence>
<keyword evidence="7" id="KW-0687">Ribonucleoprotein</keyword>
<dbReference type="PANTHER" id="PTHR28127">
    <property type="entry name" value="RIBOSOME ASSEMBLY PROTEIN 3"/>
    <property type="match status" value="1"/>
</dbReference>
<evidence type="ECO:0000313" key="11">
    <source>
        <dbReference type="Proteomes" id="UP000815677"/>
    </source>
</evidence>
<comment type="similarity">
    <text evidence="3">Belongs to the RSA3 family.</text>
</comment>
<dbReference type="PANTHER" id="PTHR28127:SF1">
    <property type="entry name" value="RIBOSOME ASSEMBLY PROTEIN 3"/>
    <property type="match status" value="1"/>
</dbReference>
<evidence type="ECO:0000256" key="8">
    <source>
        <dbReference type="SAM" id="MobiDB-lite"/>
    </source>
</evidence>
<comment type="subcellular location">
    <subcellularLocation>
        <location evidence="2">Nucleus</location>
        <location evidence="2">Nucleolus</location>
    </subcellularLocation>
</comment>
<protein>
    <recommendedName>
        <fullName evidence="4">Ribosome assembly protein 3</fullName>
    </recommendedName>
</protein>